<evidence type="ECO:0000256" key="2">
    <source>
        <dbReference type="SAM" id="Phobius"/>
    </source>
</evidence>
<comment type="caution">
    <text evidence="3">The sequence shown here is derived from an EMBL/GenBank/DDBJ whole genome shotgun (WGS) entry which is preliminary data.</text>
</comment>
<feature type="region of interest" description="Disordered" evidence="1">
    <location>
        <begin position="1"/>
        <end position="33"/>
    </location>
</feature>
<keyword evidence="2" id="KW-0472">Membrane</keyword>
<sequence>MAKTPATTGGRPSSPSPRPSSPPRPSSGLSKGNKIGLGVGLGIGLTLLLVALIWCIRIMRRSGFRFFESSAASGHPDGHGLTYWQTDQQSRGVEEPIGPSGGRPPYELNAQNPVH</sequence>
<evidence type="ECO:0000256" key="1">
    <source>
        <dbReference type="SAM" id="MobiDB-lite"/>
    </source>
</evidence>
<keyword evidence="2" id="KW-1133">Transmembrane helix</keyword>
<feature type="transmembrane region" description="Helical" evidence="2">
    <location>
        <begin position="35"/>
        <end position="56"/>
    </location>
</feature>
<dbReference type="AlphaFoldDB" id="A0A9P8I663"/>
<keyword evidence="2" id="KW-0812">Transmembrane</keyword>
<keyword evidence="4" id="KW-1185">Reference proteome</keyword>
<evidence type="ECO:0000313" key="3">
    <source>
        <dbReference type="EMBL" id="KAH0541534.1"/>
    </source>
</evidence>
<evidence type="ECO:0000313" key="4">
    <source>
        <dbReference type="Proteomes" id="UP000698800"/>
    </source>
</evidence>
<dbReference type="EMBL" id="JAGHQL010000076">
    <property type="protein sequence ID" value="KAH0541534.1"/>
    <property type="molecule type" value="Genomic_DNA"/>
</dbReference>
<accession>A0A9P8I663</accession>
<protein>
    <submittedName>
        <fullName evidence="3">Uncharacterized protein</fullName>
    </submittedName>
</protein>
<name>A0A9P8I663_9PEZI</name>
<organism evidence="3 4">
    <name type="scientific">Glutinoglossum americanum</name>
    <dbReference type="NCBI Taxonomy" id="1670608"/>
    <lineage>
        <taxon>Eukaryota</taxon>
        <taxon>Fungi</taxon>
        <taxon>Dikarya</taxon>
        <taxon>Ascomycota</taxon>
        <taxon>Pezizomycotina</taxon>
        <taxon>Geoglossomycetes</taxon>
        <taxon>Geoglossales</taxon>
        <taxon>Geoglossaceae</taxon>
        <taxon>Glutinoglossum</taxon>
    </lineage>
</organism>
<dbReference type="Proteomes" id="UP000698800">
    <property type="component" value="Unassembled WGS sequence"/>
</dbReference>
<reference evidence="3" key="1">
    <citation type="submission" date="2021-03" db="EMBL/GenBank/DDBJ databases">
        <title>Comparative genomics and phylogenomic investigation of the class Geoglossomycetes provide insights into ecological specialization and systematics.</title>
        <authorList>
            <person name="Melie T."/>
            <person name="Pirro S."/>
            <person name="Miller A.N."/>
            <person name="Quandt A."/>
        </authorList>
    </citation>
    <scope>NUCLEOTIDE SEQUENCE</scope>
    <source>
        <strain evidence="3">GBOQ0MN5Z8</strain>
    </source>
</reference>
<gene>
    <name evidence="3" type="ORF">FGG08_004009</name>
</gene>
<feature type="compositionally biased region" description="Pro residues" evidence="1">
    <location>
        <begin position="14"/>
        <end position="25"/>
    </location>
</feature>
<feature type="region of interest" description="Disordered" evidence="1">
    <location>
        <begin position="69"/>
        <end position="115"/>
    </location>
</feature>
<proteinExistence type="predicted"/>